<feature type="region of interest" description="Disordered" evidence="1">
    <location>
        <begin position="60"/>
        <end position="143"/>
    </location>
</feature>
<dbReference type="EMBL" id="AWGJ01000013">
    <property type="protein sequence ID" value="ODN73220.1"/>
    <property type="molecule type" value="Genomic_DNA"/>
</dbReference>
<protein>
    <recommendedName>
        <fullName evidence="4">FAR1 domain-containing protein</fullName>
    </recommendedName>
</protein>
<keyword evidence="3" id="KW-1185">Reference proteome</keyword>
<accession>A0A1E3HA74</accession>
<dbReference type="STRING" id="1295533.A0A1E3HA74"/>
<dbReference type="GeneID" id="30159087"/>
<gene>
    <name evidence="2" type="ORF">L202_07778</name>
</gene>
<feature type="compositionally biased region" description="Polar residues" evidence="1">
    <location>
        <begin position="1"/>
        <end position="13"/>
    </location>
</feature>
<reference evidence="2 3" key="1">
    <citation type="submission" date="2016-06" db="EMBL/GenBank/DDBJ databases">
        <title>Evolution of pathogenesis and genome organization in the Tremellales.</title>
        <authorList>
            <person name="Cuomo C."/>
            <person name="Litvintseva A."/>
            <person name="Heitman J."/>
            <person name="Chen Y."/>
            <person name="Sun S."/>
            <person name="Springer D."/>
            <person name="Dromer F."/>
            <person name="Young S."/>
            <person name="Zeng Q."/>
            <person name="Chapman S."/>
            <person name="Gujja S."/>
            <person name="Saif S."/>
            <person name="Birren B."/>
        </authorList>
    </citation>
    <scope>NUCLEOTIDE SEQUENCE [LARGE SCALE GENOMIC DNA]</scope>
    <source>
        <strain evidence="2 3">CBS 6039</strain>
    </source>
</reference>
<evidence type="ECO:0000313" key="3">
    <source>
        <dbReference type="Proteomes" id="UP000094065"/>
    </source>
</evidence>
<organism evidence="2 3">
    <name type="scientific">Cryptococcus amylolentus CBS 6039</name>
    <dbReference type="NCBI Taxonomy" id="1295533"/>
    <lineage>
        <taxon>Eukaryota</taxon>
        <taxon>Fungi</taxon>
        <taxon>Dikarya</taxon>
        <taxon>Basidiomycota</taxon>
        <taxon>Agaricomycotina</taxon>
        <taxon>Tremellomycetes</taxon>
        <taxon>Tremellales</taxon>
        <taxon>Cryptococcaceae</taxon>
        <taxon>Cryptococcus</taxon>
    </lineage>
</organism>
<dbReference type="RefSeq" id="XP_018989132.1">
    <property type="nucleotide sequence ID" value="XM_019142561.1"/>
</dbReference>
<evidence type="ECO:0000256" key="1">
    <source>
        <dbReference type="SAM" id="MobiDB-lite"/>
    </source>
</evidence>
<dbReference type="OrthoDB" id="2570717at2759"/>
<proteinExistence type="predicted"/>
<comment type="caution">
    <text evidence="2">The sequence shown here is derived from an EMBL/GenBank/DDBJ whole genome shotgun (WGS) entry which is preliminary data.</text>
</comment>
<feature type="compositionally biased region" description="Low complexity" evidence="1">
    <location>
        <begin position="86"/>
        <end position="109"/>
    </location>
</feature>
<evidence type="ECO:0008006" key="4">
    <source>
        <dbReference type="Google" id="ProtNLM"/>
    </source>
</evidence>
<feature type="region of interest" description="Disordered" evidence="1">
    <location>
        <begin position="1"/>
        <end position="23"/>
    </location>
</feature>
<sequence>MSSSEGFASSSDQLVIDPAHTNPSEDSAVFAALANGVAEDDGHSTLQAAIVASLTAHQHNDPQGQVTFGDEHSDHPTFDPYASANAQAGPSSLPASASTPTDAPASSSNAPPPPPATSAGISTNAEGHLVHDPPPAGPWPTRDEAHGAVREYALTHNFDVNVTHSDVYRRVLTLGCVKGGTYRCTRGPAHEQVRQRGKRTGKTGCMWRVTLRDEVFKANGSPQEGQEVEGRWNFSSLTDLVNEHNHPPITPSENPKARHRTITLEIKEFVYMEVDQGTPTRQIWGKVQKAFPDCLANLVDIKNIVGRRKKDLPTV</sequence>
<evidence type="ECO:0000313" key="2">
    <source>
        <dbReference type="EMBL" id="ODN73220.1"/>
    </source>
</evidence>
<name>A0A1E3HA74_9TREE</name>
<dbReference type="AlphaFoldDB" id="A0A1E3HA74"/>
<dbReference type="Proteomes" id="UP000094065">
    <property type="component" value="Unassembled WGS sequence"/>
</dbReference>